<gene>
    <name evidence="4" type="ORF">AAE3_LOCUS12605</name>
</gene>
<reference evidence="4 5" key="1">
    <citation type="submission" date="2020-01" db="EMBL/GenBank/DDBJ databases">
        <authorList>
            <person name="Gupta K D."/>
        </authorList>
    </citation>
    <scope>NUCLEOTIDE SEQUENCE [LARGE SCALE GENOMIC DNA]</scope>
</reference>
<keyword evidence="1" id="KW-0677">Repeat</keyword>
<keyword evidence="2" id="KW-0732">Signal</keyword>
<protein>
    <recommendedName>
        <fullName evidence="3">Nephrocystin 3-like N-terminal domain-containing protein</fullName>
    </recommendedName>
</protein>
<feature type="domain" description="Nephrocystin 3-like N-terminal" evidence="3">
    <location>
        <begin position="108"/>
        <end position="230"/>
    </location>
</feature>
<feature type="signal peptide" evidence="2">
    <location>
        <begin position="1"/>
        <end position="18"/>
    </location>
</feature>
<dbReference type="SUPFAM" id="SSF52540">
    <property type="entry name" value="P-loop containing nucleoside triphosphate hydrolases"/>
    <property type="match status" value="1"/>
</dbReference>
<evidence type="ECO:0000313" key="5">
    <source>
        <dbReference type="Proteomes" id="UP000467700"/>
    </source>
</evidence>
<evidence type="ECO:0000313" key="4">
    <source>
        <dbReference type="EMBL" id="CAA7270467.1"/>
    </source>
</evidence>
<comment type="caution">
    <text evidence="4">The sequence shown here is derived from an EMBL/GenBank/DDBJ whole genome shotgun (WGS) entry which is preliminary data.</text>
</comment>
<dbReference type="Pfam" id="PF24883">
    <property type="entry name" value="NPHP3_N"/>
    <property type="match status" value="1"/>
</dbReference>
<dbReference type="EMBL" id="CACVBS010000090">
    <property type="protein sequence ID" value="CAA7270467.1"/>
    <property type="molecule type" value="Genomic_DNA"/>
</dbReference>
<dbReference type="Proteomes" id="UP000467700">
    <property type="component" value="Unassembled WGS sequence"/>
</dbReference>
<keyword evidence="5" id="KW-1185">Reference proteome</keyword>
<dbReference type="InterPro" id="IPR027417">
    <property type="entry name" value="P-loop_NTPase"/>
</dbReference>
<evidence type="ECO:0000259" key="3">
    <source>
        <dbReference type="Pfam" id="PF24883"/>
    </source>
</evidence>
<dbReference type="AlphaFoldDB" id="A0A8S0WT31"/>
<evidence type="ECO:0000256" key="1">
    <source>
        <dbReference type="ARBA" id="ARBA00022737"/>
    </source>
</evidence>
<sequence length="316" mass="35643">MSDLNSLVAASMLELWLCQQLLPLHDLPARWDNNKLSSPGYPLSIMDLFRDSQNNTLKDSIIIASQFGYRVAFDQFHAQIAEGAMHDSGERFDPPKCYPGTREVVLKQLLDWIIAHDRESFMHWLHGPAGAGKSAILQEIAERCAQMKLLIASFFFSRTAALRNNKKRLVATLAYQLAQSVPETRPYIEKAIGHDPAIFSKRLQSQFQALIVEPLSQAASTAGEDLYAVIPANSLLGSRDIFDVLLAPAQSPELQSAILIDDSSLRLRDWFEGQFMYNKTIYADEHRYASFIRKLLEPEDFTKAAKVLVSHIISYQ</sequence>
<feature type="chain" id="PRO_5035891099" description="Nephrocystin 3-like N-terminal domain-containing protein" evidence="2">
    <location>
        <begin position="19"/>
        <end position="316"/>
    </location>
</feature>
<dbReference type="InterPro" id="IPR056884">
    <property type="entry name" value="NPHP3-like_N"/>
</dbReference>
<evidence type="ECO:0000256" key="2">
    <source>
        <dbReference type="SAM" id="SignalP"/>
    </source>
</evidence>
<dbReference type="OrthoDB" id="2928561at2759"/>
<name>A0A8S0WT31_CYCAE</name>
<proteinExistence type="predicted"/>
<accession>A0A8S0WT31</accession>
<dbReference type="Gene3D" id="3.40.50.300">
    <property type="entry name" value="P-loop containing nucleotide triphosphate hydrolases"/>
    <property type="match status" value="1"/>
</dbReference>
<organism evidence="4 5">
    <name type="scientific">Cyclocybe aegerita</name>
    <name type="common">Black poplar mushroom</name>
    <name type="synonym">Agrocybe aegerita</name>
    <dbReference type="NCBI Taxonomy" id="1973307"/>
    <lineage>
        <taxon>Eukaryota</taxon>
        <taxon>Fungi</taxon>
        <taxon>Dikarya</taxon>
        <taxon>Basidiomycota</taxon>
        <taxon>Agaricomycotina</taxon>
        <taxon>Agaricomycetes</taxon>
        <taxon>Agaricomycetidae</taxon>
        <taxon>Agaricales</taxon>
        <taxon>Agaricineae</taxon>
        <taxon>Bolbitiaceae</taxon>
        <taxon>Cyclocybe</taxon>
    </lineage>
</organism>